<dbReference type="Proteomes" id="UP001642409">
    <property type="component" value="Unassembled WGS sequence"/>
</dbReference>
<accession>A0ABP1J664</accession>
<gene>
    <name evidence="1" type="ORF">HINF_LOCUS33603</name>
</gene>
<name>A0ABP1J664_9EUKA</name>
<organism evidence="1 2">
    <name type="scientific">Hexamita inflata</name>
    <dbReference type="NCBI Taxonomy" id="28002"/>
    <lineage>
        <taxon>Eukaryota</taxon>
        <taxon>Metamonada</taxon>
        <taxon>Diplomonadida</taxon>
        <taxon>Hexamitidae</taxon>
        <taxon>Hexamitinae</taxon>
        <taxon>Hexamita</taxon>
    </lineage>
</organism>
<reference evidence="1 2" key="1">
    <citation type="submission" date="2024-07" db="EMBL/GenBank/DDBJ databases">
        <authorList>
            <person name="Akdeniz Z."/>
        </authorList>
    </citation>
    <scope>NUCLEOTIDE SEQUENCE [LARGE SCALE GENOMIC DNA]</scope>
</reference>
<proteinExistence type="predicted"/>
<evidence type="ECO:0000313" key="2">
    <source>
        <dbReference type="Proteomes" id="UP001642409"/>
    </source>
</evidence>
<evidence type="ECO:0000313" key="1">
    <source>
        <dbReference type="EMBL" id="CAL6030726.1"/>
    </source>
</evidence>
<keyword evidence="2" id="KW-1185">Reference proteome</keyword>
<dbReference type="EMBL" id="CAXDID020000117">
    <property type="protein sequence ID" value="CAL6030726.1"/>
    <property type="molecule type" value="Genomic_DNA"/>
</dbReference>
<sequence>MQRVSAFWDYVNSNTGDDICWHAIDYLKVEGQYINNVSQQGTFRRTTQAADNKENDSYIPKHLTFVYQPFTFRISQKAKSPFLYTDQQYYEKEKEIQQRNSSK</sequence>
<protein>
    <submittedName>
        <fullName evidence="1">Hypothetical_protein</fullName>
    </submittedName>
</protein>
<comment type="caution">
    <text evidence="1">The sequence shown here is derived from an EMBL/GenBank/DDBJ whole genome shotgun (WGS) entry which is preliminary data.</text>
</comment>